<reference evidence="1" key="1">
    <citation type="submission" date="2014-09" db="EMBL/GenBank/DDBJ databases">
        <authorList>
            <person name="Magalhaes I.L.F."/>
            <person name="Oliveira U."/>
            <person name="Santos F.R."/>
            <person name="Vidigal T.H.D.A."/>
            <person name="Brescovit A.D."/>
            <person name="Santos A.J."/>
        </authorList>
    </citation>
    <scope>NUCLEOTIDE SEQUENCE</scope>
    <source>
        <tissue evidence="1">Shoot tissue taken approximately 20 cm above the soil surface</tissue>
    </source>
</reference>
<dbReference type="EMBL" id="GBRH01249333">
    <property type="protein sequence ID" value="JAD48562.1"/>
    <property type="molecule type" value="Transcribed_RNA"/>
</dbReference>
<protein>
    <submittedName>
        <fullName evidence="1">Uncharacterized protein</fullName>
    </submittedName>
</protein>
<reference evidence="1" key="2">
    <citation type="journal article" date="2015" name="Data Brief">
        <title>Shoot transcriptome of the giant reed, Arundo donax.</title>
        <authorList>
            <person name="Barrero R.A."/>
            <person name="Guerrero F.D."/>
            <person name="Moolhuijzen P."/>
            <person name="Goolsby J.A."/>
            <person name="Tidwell J."/>
            <person name="Bellgard S.E."/>
            <person name="Bellgard M.I."/>
        </authorList>
    </citation>
    <scope>NUCLEOTIDE SEQUENCE</scope>
    <source>
        <tissue evidence="1">Shoot tissue taken approximately 20 cm above the soil surface</tissue>
    </source>
</reference>
<accession>A0A0A9ANA9</accession>
<dbReference type="AlphaFoldDB" id="A0A0A9ANA9"/>
<evidence type="ECO:0000313" key="1">
    <source>
        <dbReference type="EMBL" id="JAD48562.1"/>
    </source>
</evidence>
<sequence>MLLNHTEKSNSTRRFNTVDSFLGYDHEIICALSITSFRSLLCNFTVRKVVQNLLNHM</sequence>
<name>A0A0A9ANA9_ARUDO</name>
<organism evidence="1">
    <name type="scientific">Arundo donax</name>
    <name type="common">Giant reed</name>
    <name type="synonym">Donax arundinaceus</name>
    <dbReference type="NCBI Taxonomy" id="35708"/>
    <lineage>
        <taxon>Eukaryota</taxon>
        <taxon>Viridiplantae</taxon>
        <taxon>Streptophyta</taxon>
        <taxon>Embryophyta</taxon>
        <taxon>Tracheophyta</taxon>
        <taxon>Spermatophyta</taxon>
        <taxon>Magnoliopsida</taxon>
        <taxon>Liliopsida</taxon>
        <taxon>Poales</taxon>
        <taxon>Poaceae</taxon>
        <taxon>PACMAD clade</taxon>
        <taxon>Arundinoideae</taxon>
        <taxon>Arundineae</taxon>
        <taxon>Arundo</taxon>
    </lineage>
</organism>
<proteinExistence type="predicted"/>